<dbReference type="HOGENOM" id="CLU_197318_0_0_10"/>
<dbReference type="Proteomes" id="UP000004407">
    <property type="component" value="Unassembled WGS sequence"/>
</dbReference>
<accession>G6AX02</accession>
<dbReference type="AlphaFoldDB" id="G6AX02"/>
<gene>
    <name evidence="1" type="ORF">HMPREF0673_01152</name>
</gene>
<dbReference type="EMBL" id="AFZZ01000103">
    <property type="protein sequence ID" value="EHJ41039.1"/>
    <property type="molecule type" value="Genomic_DNA"/>
</dbReference>
<evidence type="ECO:0000313" key="2">
    <source>
        <dbReference type="Proteomes" id="UP000004407"/>
    </source>
</evidence>
<organism evidence="1 2">
    <name type="scientific">Leyella stercorea DSM 18206</name>
    <dbReference type="NCBI Taxonomy" id="1002367"/>
    <lineage>
        <taxon>Bacteria</taxon>
        <taxon>Pseudomonadati</taxon>
        <taxon>Bacteroidota</taxon>
        <taxon>Bacteroidia</taxon>
        <taxon>Bacteroidales</taxon>
        <taxon>Prevotellaceae</taxon>
        <taxon>Leyella</taxon>
    </lineage>
</organism>
<proteinExistence type="predicted"/>
<sequence length="84" mass="9493">MLLPCDLSWTYFPAKVIGCSNLANAGVPLRVSRKNLPLRLSSVFFRISLVRLFPPPFGGRKINPKGRKQVEQREIVTIKTKITL</sequence>
<evidence type="ECO:0000313" key="1">
    <source>
        <dbReference type="EMBL" id="EHJ41039.1"/>
    </source>
</evidence>
<name>G6AX02_9BACT</name>
<protein>
    <submittedName>
        <fullName evidence="1">Uncharacterized protein</fullName>
    </submittedName>
</protein>
<comment type="caution">
    <text evidence="1">The sequence shown here is derived from an EMBL/GenBank/DDBJ whole genome shotgun (WGS) entry which is preliminary data.</text>
</comment>
<reference evidence="1 2" key="1">
    <citation type="submission" date="2011-08" db="EMBL/GenBank/DDBJ databases">
        <authorList>
            <person name="Weinstock G."/>
            <person name="Sodergren E."/>
            <person name="Clifton S."/>
            <person name="Fulton L."/>
            <person name="Fulton B."/>
            <person name="Courtney L."/>
            <person name="Fronick C."/>
            <person name="Harrison M."/>
            <person name="Strong C."/>
            <person name="Farmer C."/>
            <person name="Delahaunty K."/>
            <person name="Markovic C."/>
            <person name="Hall O."/>
            <person name="Minx P."/>
            <person name="Tomlinson C."/>
            <person name="Mitreva M."/>
            <person name="Hou S."/>
            <person name="Chen J."/>
            <person name="Wollam A."/>
            <person name="Pepin K.H."/>
            <person name="Johnson M."/>
            <person name="Bhonagiri V."/>
            <person name="Zhang X."/>
            <person name="Suruliraj S."/>
            <person name="Warren W."/>
            <person name="Chinwalla A."/>
            <person name="Mardis E.R."/>
            <person name="Wilson R.K."/>
        </authorList>
    </citation>
    <scope>NUCLEOTIDE SEQUENCE [LARGE SCALE GENOMIC DNA]</scope>
    <source>
        <strain evidence="1 2">DSM 18206</strain>
    </source>
</reference>